<evidence type="ECO:0000313" key="2">
    <source>
        <dbReference type="EMBL" id="AER56330.1"/>
    </source>
</evidence>
<gene>
    <name evidence="2" type="ordered locus">DSC_08395</name>
</gene>
<dbReference type="EMBL" id="CP003093">
    <property type="protein sequence ID" value="AER56330.1"/>
    <property type="molecule type" value="Genomic_DNA"/>
</dbReference>
<dbReference type="KEGG" id="psd:DSC_08395"/>
<accession>G7UV50</accession>
<keyword evidence="3" id="KW-1185">Reference proteome</keyword>
<name>G7UV50_PSEUP</name>
<evidence type="ECO:0000313" key="3">
    <source>
        <dbReference type="Proteomes" id="UP000005870"/>
    </source>
</evidence>
<protein>
    <submittedName>
        <fullName evidence="2">Uncharacterized protein</fullName>
    </submittedName>
</protein>
<sequence length="68" mass="7261">MTLIVHGTTDAKTLLLPLPHDMGERVGVRGRACAAGCLPHRFGEKRPLTPTLSPAQDAGEREQSIQAS</sequence>
<dbReference type="HOGENOM" id="CLU_2790948_0_0_6"/>
<feature type="region of interest" description="Disordered" evidence="1">
    <location>
        <begin position="43"/>
        <end position="68"/>
    </location>
</feature>
<dbReference type="AlphaFoldDB" id="G7UV50"/>
<feature type="compositionally biased region" description="Basic and acidic residues" evidence="1">
    <location>
        <begin position="58"/>
        <end position="68"/>
    </location>
</feature>
<dbReference type="Proteomes" id="UP000005870">
    <property type="component" value="Chromosome"/>
</dbReference>
<organism evidence="2 3">
    <name type="scientific">Pseudoxanthomonas spadix (strain BD-a59)</name>
    <dbReference type="NCBI Taxonomy" id="1045855"/>
    <lineage>
        <taxon>Bacteria</taxon>
        <taxon>Pseudomonadati</taxon>
        <taxon>Pseudomonadota</taxon>
        <taxon>Gammaproteobacteria</taxon>
        <taxon>Lysobacterales</taxon>
        <taxon>Lysobacteraceae</taxon>
        <taxon>Pseudoxanthomonas</taxon>
    </lineage>
</organism>
<proteinExistence type="predicted"/>
<evidence type="ECO:0000256" key="1">
    <source>
        <dbReference type="SAM" id="MobiDB-lite"/>
    </source>
</evidence>
<reference evidence="2 3" key="1">
    <citation type="journal article" date="2012" name="J. Bacteriol.">
        <title>Complete Genome Sequence of the BTEX-Degrading Bacterium Pseudoxanthomonas spadix BD-a59.</title>
        <authorList>
            <person name="Lee S.H."/>
            <person name="Jin H.M."/>
            <person name="Lee H.J."/>
            <person name="Kim J.M."/>
            <person name="Jeon C.O."/>
        </authorList>
    </citation>
    <scope>NUCLEOTIDE SEQUENCE [LARGE SCALE GENOMIC DNA]</scope>
    <source>
        <strain evidence="2 3">BD-a59</strain>
    </source>
</reference>